<proteinExistence type="predicted"/>
<keyword evidence="3" id="KW-1185">Reference proteome</keyword>
<dbReference type="Proteomes" id="UP000238312">
    <property type="component" value="Unassembled WGS sequence"/>
</dbReference>
<dbReference type="OrthoDB" id="3542391at2"/>
<comment type="caution">
    <text evidence="2">The sequence shown here is derived from an EMBL/GenBank/DDBJ whole genome shotgun (WGS) entry which is preliminary data.</text>
</comment>
<dbReference type="RefSeq" id="WP_106252994.1">
    <property type="nucleotide sequence ID" value="NZ_PVNG01000042.1"/>
</dbReference>
<evidence type="ECO:0000313" key="2">
    <source>
        <dbReference type="EMBL" id="PRX47411.1"/>
    </source>
</evidence>
<dbReference type="EMBL" id="PVNG01000042">
    <property type="protein sequence ID" value="PRX47411.1"/>
    <property type="molecule type" value="Genomic_DNA"/>
</dbReference>
<accession>A0A2T0LU92</accession>
<reference evidence="2 3" key="1">
    <citation type="submission" date="2018-03" db="EMBL/GenBank/DDBJ databases">
        <title>Genomic Encyclopedia of Type Strains, Phase III (KMG-III): the genomes of soil and plant-associated and newly described type strains.</title>
        <authorList>
            <person name="Whitman W."/>
        </authorList>
    </citation>
    <scope>NUCLEOTIDE SEQUENCE [LARGE SCALE GENOMIC DNA]</scope>
    <source>
        <strain evidence="2 3">CGMCC 4.7104</strain>
    </source>
</reference>
<protein>
    <submittedName>
        <fullName evidence="2">Uncharacterized protein</fullName>
    </submittedName>
</protein>
<organism evidence="2 3">
    <name type="scientific">Nonomuraea fuscirosea</name>
    <dbReference type="NCBI Taxonomy" id="1291556"/>
    <lineage>
        <taxon>Bacteria</taxon>
        <taxon>Bacillati</taxon>
        <taxon>Actinomycetota</taxon>
        <taxon>Actinomycetes</taxon>
        <taxon>Streptosporangiales</taxon>
        <taxon>Streptosporangiaceae</taxon>
        <taxon>Nonomuraea</taxon>
    </lineage>
</organism>
<sequence length="168" mass="18275">MDALIEAACAALLGAMANDAWSMARARFARLFGQGDARQEEITLERLDQSAAAVEASPPQAHEAIRQKLLPSWRTRIGDLLQEQPEIADELRTLVEQIRGQLPPAQAATIQTNVAYDQGTVYAVQTGVQNIHRFAPTELERSTSGTPDVRPEPPPSGRRADTGGPHDE</sequence>
<name>A0A2T0LU92_9ACTN</name>
<feature type="region of interest" description="Disordered" evidence="1">
    <location>
        <begin position="135"/>
        <end position="168"/>
    </location>
</feature>
<evidence type="ECO:0000313" key="3">
    <source>
        <dbReference type="Proteomes" id="UP000238312"/>
    </source>
</evidence>
<dbReference type="AlphaFoldDB" id="A0A2T0LU92"/>
<evidence type="ECO:0000256" key="1">
    <source>
        <dbReference type="SAM" id="MobiDB-lite"/>
    </source>
</evidence>
<gene>
    <name evidence="2" type="ORF">B0I32_1428</name>
</gene>
<feature type="compositionally biased region" description="Basic and acidic residues" evidence="1">
    <location>
        <begin position="158"/>
        <end position="168"/>
    </location>
</feature>